<protein>
    <submittedName>
        <fullName evidence="1">Uncharacterized protein</fullName>
    </submittedName>
</protein>
<dbReference type="Proteomes" id="UP000245699">
    <property type="component" value="Unassembled WGS sequence"/>
</dbReference>
<dbReference type="EMBL" id="MBFT01001076">
    <property type="protein sequence ID" value="PVU85510.1"/>
    <property type="molecule type" value="Genomic_DNA"/>
</dbReference>
<name>A0A2T9XZL3_9FUNG</name>
<organism evidence="1 2">
    <name type="scientific">Furculomyces boomerangus</name>
    <dbReference type="NCBI Taxonomy" id="61424"/>
    <lineage>
        <taxon>Eukaryota</taxon>
        <taxon>Fungi</taxon>
        <taxon>Fungi incertae sedis</taxon>
        <taxon>Zoopagomycota</taxon>
        <taxon>Kickxellomycotina</taxon>
        <taxon>Harpellomycetes</taxon>
        <taxon>Harpellales</taxon>
        <taxon>Harpellaceae</taxon>
        <taxon>Furculomyces</taxon>
    </lineage>
</organism>
<evidence type="ECO:0000313" key="2">
    <source>
        <dbReference type="Proteomes" id="UP000245699"/>
    </source>
</evidence>
<dbReference type="InterPro" id="IPR036961">
    <property type="entry name" value="Kinesin_motor_dom_sf"/>
</dbReference>
<reference evidence="1 2" key="1">
    <citation type="journal article" date="2018" name="MBio">
        <title>Comparative Genomics Reveals the Core Gene Toolbox for the Fungus-Insect Symbiosis.</title>
        <authorList>
            <person name="Wang Y."/>
            <person name="Stata M."/>
            <person name="Wang W."/>
            <person name="Stajich J.E."/>
            <person name="White M.M."/>
            <person name="Moncalvo J.M."/>
        </authorList>
    </citation>
    <scope>NUCLEOTIDE SEQUENCE [LARGE SCALE GENOMIC DNA]</scope>
    <source>
        <strain evidence="1 2">AUS-77-4</strain>
    </source>
</reference>
<proteinExistence type="predicted"/>
<dbReference type="Gene3D" id="3.40.850.10">
    <property type="entry name" value="Kinesin motor domain"/>
    <property type="match status" value="1"/>
</dbReference>
<keyword evidence="2" id="KW-1185">Reference proteome</keyword>
<accession>A0A2T9XZL3</accession>
<gene>
    <name evidence="1" type="ORF">BB559_006980</name>
</gene>
<dbReference type="AlphaFoldDB" id="A0A2T9XZL3"/>
<evidence type="ECO:0000313" key="1">
    <source>
        <dbReference type="EMBL" id="PVU85510.1"/>
    </source>
</evidence>
<sequence>MNFRINSEISTNSENNPTKDLTSLEYAFTITNEQIGKILTTNINHHVSDNQNSGPVYTSIGSQVLISLETNSTVSDSDLKRLSSDYINTFFSANNSSDDDTSSIGPHIFKTICMTYSHMIYTKKPQTVLMMGQTRS</sequence>
<comment type="caution">
    <text evidence="1">The sequence shown here is derived from an EMBL/GenBank/DDBJ whole genome shotgun (WGS) entry which is preliminary data.</text>
</comment>